<dbReference type="AlphaFoldDB" id="A0A1Y1MNJ1"/>
<evidence type="ECO:0000256" key="5">
    <source>
        <dbReference type="ARBA" id="ARBA00023163"/>
    </source>
</evidence>
<dbReference type="FunCoup" id="A0A1Y1MNJ1">
    <property type="interactions" value="690"/>
</dbReference>
<evidence type="ECO:0008006" key="11">
    <source>
        <dbReference type="Google" id="ProtNLM"/>
    </source>
</evidence>
<keyword evidence="3" id="KW-0156">Chromatin regulator</keyword>
<dbReference type="Proteomes" id="UP000327044">
    <property type="component" value="Unassembled WGS sequence"/>
</dbReference>
<feature type="compositionally biased region" description="Basic and acidic residues" evidence="7">
    <location>
        <begin position="164"/>
        <end position="181"/>
    </location>
</feature>
<reference evidence="8" key="1">
    <citation type="journal article" date="2016" name="Sci. Rep.">
        <title>Molecular characterization of firefly nuptial gifts: a multi-omics approach sheds light on postcopulatory sexual selection.</title>
        <authorList>
            <person name="Al-Wathiqui N."/>
            <person name="Fallon T.R."/>
            <person name="South A."/>
            <person name="Weng J.K."/>
            <person name="Lewis S.M."/>
        </authorList>
    </citation>
    <scope>NUCLEOTIDE SEQUENCE</scope>
</reference>
<keyword evidence="5" id="KW-0804">Transcription</keyword>
<sequence length="217" mass="24545">MEEFDWNVQNECSLLESMIGHKPTGVNKFFQMLAIFDKFQEKVDKEIMGKVIWSHLETMYNLEALDESDIVPFPNSNIDFELPDCDFATLIEMKVEETKNVQKGCEPSKNVKDFKRDDRTPTGSVKEVHQRRDSKDSRSSSSSRKESKSDKPQKSNKGRSTSMSKDETSKSGKLKGEERGRSAKRSTRGSLKPDDGNNSGKSSPISVGNSGIKRRRI</sequence>
<evidence type="ECO:0000256" key="7">
    <source>
        <dbReference type="SAM" id="MobiDB-lite"/>
    </source>
</evidence>
<evidence type="ECO:0000256" key="4">
    <source>
        <dbReference type="ARBA" id="ARBA00023015"/>
    </source>
</evidence>
<dbReference type="GO" id="GO:0005634">
    <property type="term" value="C:nucleus"/>
    <property type="evidence" value="ECO:0007669"/>
    <property type="project" value="UniProtKB-SubCell"/>
</dbReference>
<reference evidence="9" key="3">
    <citation type="submission" date="2019-08" db="EMBL/GenBank/DDBJ databases">
        <authorList>
            <consortium name="Photinus pyralis genome working group"/>
            <person name="Fallon T.R."/>
            <person name="Sander Lower S.E."/>
            <person name="Weng J.-K."/>
        </authorList>
    </citation>
    <scope>NUCLEOTIDE SEQUENCE</scope>
    <source>
        <strain evidence="9">1611_PpyrPB1</strain>
        <tissue evidence="9">Whole body</tissue>
    </source>
</reference>
<organism evidence="8">
    <name type="scientific">Photinus pyralis</name>
    <name type="common">Common eastern firefly</name>
    <name type="synonym">Lampyris pyralis</name>
    <dbReference type="NCBI Taxonomy" id="7054"/>
    <lineage>
        <taxon>Eukaryota</taxon>
        <taxon>Metazoa</taxon>
        <taxon>Ecdysozoa</taxon>
        <taxon>Arthropoda</taxon>
        <taxon>Hexapoda</taxon>
        <taxon>Insecta</taxon>
        <taxon>Pterygota</taxon>
        <taxon>Neoptera</taxon>
        <taxon>Endopterygota</taxon>
        <taxon>Coleoptera</taxon>
        <taxon>Polyphaga</taxon>
        <taxon>Elateriformia</taxon>
        <taxon>Elateroidea</taxon>
        <taxon>Lampyridae</taxon>
        <taxon>Lampyrinae</taxon>
        <taxon>Photinus</taxon>
    </lineage>
</organism>
<dbReference type="GO" id="GO:0006357">
    <property type="term" value="P:regulation of transcription by RNA polymerase II"/>
    <property type="evidence" value="ECO:0007669"/>
    <property type="project" value="TreeGrafter"/>
</dbReference>
<dbReference type="Pfam" id="PF07904">
    <property type="entry name" value="Eaf7"/>
    <property type="match status" value="1"/>
</dbReference>
<dbReference type="EMBL" id="VVIM01000001">
    <property type="protein sequence ID" value="KAB0805592.1"/>
    <property type="molecule type" value="Genomic_DNA"/>
</dbReference>
<dbReference type="PANTHER" id="PTHR13581">
    <property type="entry name" value="MRG-BINDING PROTEIN"/>
    <property type="match status" value="1"/>
</dbReference>
<keyword evidence="10" id="KW-1185">Reference proteome</keyword>
<evidence type="ECO:0000256" key="1">
    <source>
        <dbReference type="ARBA" id="ARBA00004123"/>
    </source>
</evidence>
<evidence type="ECO:0000256" key="2">
    <source>
        <dbReference type="ARBA" id="ARBA00007117"/>
    </source>
</evidence>
<dbReference type="PANTHER" id="PTHR13581:SF5">
    <property type="entry name" value="MRG_MORF4L-BINDING PROTEIN"/>
    <property type="match status" value="1"/>
</dbReference>
<feature type="compositionally biased region" description="Basic and acidic residues" evidence="7">
    <location>
        <begin position="109"/>
        <end position="153"/>
    </location>
</feature>
<comment type="similarity">
    <text evidence="2">Belongs to the EAF7 family.</text>
</comment>
<evidence type="ECO:0000313" key="8">
    <source>
        <dbReference type="EMBL" id="JAV87231.1"/>
    </source>
</evidence>
<dbReference type="InParanoid" id="A0A1Y1MNJ1"/>
<comment type="subcellular location">
    <subcellularLocation>
        <location evidence="1">Nucleus</location>
    </subcellularLocation>
</comment>
<evidence type="ECO:0000313" key="9">
    <source>
        <dbReference type="EMBL" id="KAB0805592.1"/>
    </source>
</evidence>
<keyword evidence="6" id="KW-0539">Nucleus</keyword>
<dbReference type="EMBL" id="GEZM01026117">
    <property type="protein sequence ID" value="JAV87231.1"/>
    <property type="molecule type" value="Transcribed_RNA"/>
</dbReference>
<dbReference type="GO" id="GO:0035267">
    <property type="term" value="C:NuA4 histone acetyltransferase complex"/>
    <property type="evidence" value="ECO:0007669"/>
    <property type="project" value="TreeGrafter"/>
</dbReference>
<evidence type="ECO:0000313" key="10">
    <source>
        <dbReference type="Proteomes" id="UP000327044"/>
    </source>
</evidence>
<evidence type="ECO:0000256" key="6">
    <source>
        <dbReference type="ARBA" id="ARBA00023242"/>
    </source>
</evidence>
<feature type="region of interest" description="Disordered" evidence="7">
    <location>
        <begin position="99"/>
        <end position="217"/>
    </location>
</feature>
<protein>
    <recommendedName>
        <fullName evidence="11">MRG-binding protein</fullName>
    </recommendedName>
</protein>
<reference evidence="9 10" key="2">
    <citation type="journal article" date="2018" name="Elife">
        <title>Firefly genomes illuminate parallel origins of bioluminescence in beetles.</title>
        <authorList>
            <person name="Fallon T.R."/>
            <person name="Lower S.E."/>
            <person name="Chang C.H."/>
            <person name="Bessho-Uehara M."/>
            <person name="Martin G.J."/>
            <person name="Bewick A.J."/>
            <person name="Behringer M."/>
            <person name="Debat H.J."/>
            <person name="Wong I."/>
            <person name="Day J.C."/>
            <person name="Suvorov A."/>
            <person name="Silva C.J."/>
            <person name="Stanger-Hall K.F."/>
            <person name="Hall D.W."/>
            <person name="Schmitz R.J."/>
            <person name="Nelson D.R."/>
            <person name="Lewis S.M."/>
            <person name="Shigenobu S."/>
            <person name="Bybee S.M."/>
            <person name="Larracuente A.M."/>
            <person name="Oba Y."/>
            <person name="Weng J.K."/>
        </authorList>
    </citation>
    <scope>NUCLEOTIDE SEQUENCE [LARGE SCALE GENOMIC DNA]</scope>
    <source>
        <strain evidence="9">1611_PpyrPB1</strain>
        <tissue evidence="9">Whole body</tissue>
    </source>
</reference>
<name>A0A1Y1MNJ1_PHOPY</name>
<accession>A0A1Y1MNJ1</accession>
<gene>
    <name evidence="9" type="ORF">PPYR_02562</name>
</gene>
<dbReference type="OrthoDB" id="5595141at2759"/>
<keyword evidence="4" id="KW-0805">Transcription regulation</keyword>
<dbReference type="InterPro" id="IPR012423">
    <property type="entry name" value="Eaf7/MRGBP"/>
</dbReference>
<evidence type="ECO:0000256" key="3">
    <source>
        <dbReference type="ARBA" id="ARBA00022853"/>
    </source>
</evidence>
<feature type="compositionally biased region" description="Polar residues" evidence="7">
    <location>
        <begin position="196"/>
        <end position="209"/>
    </location>
</feature>
<dbReference type="GO" id="GO:0006325">
    <property type="term" value="P:chromatin organization"/>
    <property type="evidence" value="ECO:0007669"/>
    <property type="project" value="UniProtKB-KW"/>
</dbReference>
<proteinExistence type="inferred from homology"/>